<organism evidence="9 10">
    <name type="scientific">Candidatus Nomurabacteria bacterium GW2011_GWB1_44_12</name>
    <dbReference type="NCBI Taxonomy" id="1618748"/>
    <lineage>
        <taxon>Bacteria</taxon>
        <taxon>Candidatus Nomuraibacteriota</taxon>
    </lineage>
</organism>
<dbReference type="PROSITE" id="PS51330">
    <property type="entry name" value="DHFR_2"/>
    <property type="match status" value="1"/>
</dbReference>
<keyword evidence="5" id="KW-0521">NADP</keyword>
<gene>
    <name evidence="9" type="ORF">UW25_C0006G0007</name>
</gene>
<dbReference type="GO" id="GO:0005829">
    <property type="term" value="C:cytosol"/>
    <property type="evidence" value="ECO:0007669"/>
    <property type="project" value="TreeGrafter"/>
</dbReference>
<dbReference type="UniPathway" id="UPA00077">
    <property type="reaction ID" value="UER00158"/>
</dbReference>
<name>A0A837ICE9_9BACT</name>
<dbReference type="PANTHER" id="PTHR48069">
    <property type="entry name" value="DIHYDROFOLATE REDUCTASE"/>
    <property type="match status" value="1"/>
</dbReference>
<keyword evidence="4" id="KW-0554">One-carbon metabolism</keyword>
<evidence type="ECO:0000259" key="8">
    <source>
        <dbReference type="PROSITE" id="PS51330"/>
    </source>
</evidence>
<comment type="similarity">
    <text evidence="2 7">Belongs to the dihydrofolate reductase family.</text>
</comment>
<dbReference type="AlphaFoldDB" id="A0A837ICE9"/>
<comment type="pathway">
    <text evidence="1">Cofactor biosynthesis; tetrahydrofolate biosynthesis; 5,6,7,8-tetrahydrofolate from 7,8-dihydrofolate: step 1/1.</text>
</comment>
<dbReference type="Proteomes" id="UP000033815">
    <property type="component" value="Unassembled WGS sequence"/>
</dbReference>
<dbReference type="EMBL" id="LCHP01000006">
    <property type="protein sequence ID" value="KKT36485.1"/>
    <property type="molecule type" value="Genomic_DNA"/>
</dbReference>
<evidence type="ECO:0000313" key="9">
    <source>
        <dbReference type="EMBL" id="KKT36485.1"/>
    </source>
</evidence>
<evidence type="ECO:0000313" key="10">
    <source>
        <dbReference type="Proteomes" id="UP000033815"/>
    </source>
</evidence>
<evidence type="ECO:0000256" key="3">
    <source>
        <dbReference type="ARBA" id="ARBA00012856"/>
    </source>
</evidence>
<accession>A0A837ICE9</accession>
<reference evidence="9 10" key="1">
    <citation type="journal article" date="2015" name="Nature">
        <title>rRNA introns, odd ribosomes, and small enigmatic genomes across a large radiation of phyla.</title>
        <authorList>
            <person name="Brown C.T."/>
            <person name="Hug L.A."/>
            <person name="Thomas B.C."/>
            <person name="Sharon I."/>
            <person name="Castelle C.J."/>
            <person name="Singh A."/>
            <person name="Wilkins M.J."/>
            <person name="Williams K.H."/>
            <person name="Banfield J.F."/>
        </authorList>
    </citation>
    <scope>NUCLEOTIDE SEQUENCE [LARGE SCALE GENOMIC DNA]</scope>
</reference>
<dbReference type="SUPFAM" id="SSF53597">
    <property type="entry name" value="Dihydrofolate reductase-like"/>
    <property type="match status" value="1"/>
</dbReference>
<protein>
    <recommendedName>
        <fullName evidence="3">dihydrofolate reductase</fullName>
        <ecNumber evidence="3">1.5.1.3</ecNumber>
    </recommendedName>
</protein>
<dbReference type="PROSITE" id="PS00075">
    <property type="entry name" value="DHFR_1"/>
    <property type="match status" value="1"/>
</dbReference>
<dbReference type="GO" id="GO:0046654">
    <property type="term" value="P:tetrahydrofolate biosynthetic process"/>
    <property type="evidence" value="ECO:0007669"/>
    <property type="project" value="UniProtKB-UniPathway"/>
</dbReference>
<dbReference type="CDD" id="cd00209">
    <property type="entry name" value="DHFR"/>
    <property type="match status" value="1"/>
</dbReference>
<evidence type="ECO:0000256" key="6">
    <source>
        <dbReference type="ARBA" id="ARBA00023002"/>
    </source>
</evidence>
<feature type="domain" description="DHFR" evidence="8">
    <location>
        <begin position="3"/>
        <end position="175"/>
    </location>
</feature>
<dbReference type="EC" id="1.5.1.3" evidence="3"/>
<dbReference type="InterPro" id="IPR001796">
    <property type="entry name" value="DHFR_dom"/>
</dbReference>
<dbReference type="GO" id="GO:0006730">
    <property type="term" value="P:one-carbon metabolic process"/>
    <property type="evidence" value="ECO:0007669"/>
    <property type="project" value="UniProtKB-KW"/>
</dbReference>
<dbReference type="Gene3D" id="3.40.430.10">
    <property type="entry name" value="Dihydrofolate Reductase, subunit A"/>
    <property type="match status" value="1"/>
</dbReference>
<dbReference type="PRINTS" id="PR00070">
    <property type="entry name" value="DHFR"/>
</dbReference>
<dbReference type="GO" id="GO:0046655">
    <property type="term" value="P:folic acid metabolic process"/>
    <property type="evidence" value="ECO:0007669"/>
    <property type="project" value="TreeGrafter"/>
</dbReference>
<proteinExistence type="inferred from homology"/>
<dbReference type="PANTHER" id="PTHR48069:SF3">
    <property type="entry name" value="DIHYDROFOLATE REDUCTASE"/>
    <property type="match status" value="1"/>
</dbReference>
<comment type="caution">
    <text evidence="9">The sequence shown here is derived from an EMBL/GenBank/DDBJ whole genome shotgun (WGS) entry which is preliminary data.</text>
</comment>
<dbReference type="GO" id="GO:0050661">
    <property type="term" value="F:NADP binding"/>
    <property type="evidence" value="ECO:0007669"/>
    <property type="project" value="InterPro"/>
</dbReference>
<evidence type="ECO:0000256" key="2">
    <source>
        <dbReference type="ARBA" id="ARBA00009539"/>
    </source>
</evidence>
<dbReference type="InterPro" id="IPR024072">
    <property type="entry name" value="DHFR-like_dom_sf"/>
</dbReference>
<evidence type="ECO:0000256" key="7">
    <source>
        <dbReference type="RuleBase" id="RU004474"/>
    </source>
</evidence>
<evidence type="ECO:0000256" key="4">
    <source>
        <dbReference type="ARBA" id="ARBA00022563"/>
    </source>
</evidence>
<evidence type="ECO:0000256" key="1">
    <source>
        <dbReference type="ARBA" id="ARBA00004903"/>
    </source>
</evidence>
<sequence>MPAFEIIVAVAKDNVIGYKGQLPWGHLPRDLKHFRDITTGHSNSSIIIGYNTLNSLCRMFRRRTNLLPGRKIYVLTHDLQKMERFPDCIGVSNIDSIVRLGTRSRIFVAGGESIYHQFISLPQTRVVHMTRIIANYHGDTFFPLLPLNEWRSKKEEFHPSDEKNKHAMQFVTLMRA</sequence>
<dbReference type="InterPro" id="IPR012259">
    <property type="entry name" value="DHFR"/>
</dbReference>
<dbReference type="GO" id="GO:0046452">
    <property type="term" value="P:dihydrofolate metabolic process"/>
    <property type="evidence" value="ECO:0007669"/>
    <property type="project" value="TreeGrafter"/>
</dbReference>
<dbReference type="Pfam" id="PF00186">
    <property type="entry name" value="DHFR_1"/>
    <property type="match status" value="1"/>
</dbReference>
<dbReference type="InterPro" id="IPR017925">
    <property type="entry name" value="DHFR_CS"/>
</dbReference>
<dbReference type="GO" id="GO:0004146">
    <property type="term" value="F:dihydrofolate reductase activity"/>
    <property type="evidence" value="ECO:0007669"/>
    <property type="project" value="UniProtKB-EC"/>
</dbReference>
<keyword evidence="6" id="KW-0560">Oxidoreductase</keyword>
<evidence type="ECO:0000256" key="5">
    <source>
        <dbReference type="ARBA" id="ARBA00022857"/>
    </source>
</evidence>